<proteinExistence type="predicted"/>
<accession>H9UMK6</accession>
<name>H9UMK6_SPIAZ</name>
<feature type="region of interest" description="Disordered" evidence="1">
    <location>
        <begin position="512"/>
        <end position="532"/>
    </location>
</feature>
<dbReference type="EMBL" id="CP003282">
    <property type="protein sequence ID" value="AFG38749.1"/>
    <property type="molecule type" value="Genomic_DNA"/>
</dbReference>
<dbReference type="HOGENOM" id="CLU_403286_0_0_12"/>
<dbReference type="eggNOG" id="ENOG5033VMJ">
    <property type="taxonomic scope" value="Bacteria"/>
</dbReference>
<organism evidence="2 3">
    <name type="scientific">Spirochaeta africana (strain ATCC 700263 / DSM 8902 / Z-7692)</name>
    <dbReference type="NCBI Taxonomy" id="889378"/>
    <lineage>
        <taxon>Bacteria</taxon>
        <taxon>Pseudomonadati</taxon>
        <taxon>Spirochaetota</taxon>
        <taxon>Spirochaetia</taxon>
        <taxon>Spirochaetales</taxon>
        <taxon>Spirochaetaceae</taxon>
        <taxon>Spirochaeta</taxon>
    </lineage>
</organism>
<evidence type="ECO:0000313" key="2">
    <source>
        <dbReference type="EMBL" id="AFG38749.1"/>
    </source>
</evidence>
<keyword evidence="3" id="KW-1185">Reference proteome</keyword>
<dbReference type="AlphaFoldDB" id="H9UMK6"/>
<dbReference type="OrthoDB" id="354326at2"/>
<dbReference type="Proteomes" id="UP000007383">
    <property type="component" value="Chromosome"/>
</dbReference>
<feature type="compositionally biased region" description="Basic and acidic residues" evidence="1">
    <location>
        <begin position="516"/>
        <end position="525"/>
    </location>
</feature>
<evidence type="ECO:0008006" key="4">
    <source>
        <dbReference type="Google" id="ProtNLM"/>
    </source>
</evidence>
<dbReference type="KEGG" id="sfc:Spiaf_2724"/>
<gene>
    <name evidence="2" type="ordered locus">Spiaf_2724</name>
</gene>
<dbReference type="RefSeq" id="WP_014456731.1">
    <property type="nucleotide sequence ID" value="NC_017098.1"/>
</dbReference>
<evidence type="ECO:0000313" key="3">
    <source>
        <dbReference type="Proteomes" id="UP000007383"/>
    </source>
</evidence>
<evidence type="ECO:0000256" key="1">
    <source>
        <dbReference type="SAM" id="MobiDB-lite"/>
    </source>
</evidence>
<protein>
    <recommendedName>
        <fullName evidence="4">Helicase XPB/Ssl2 N-terminal domain-containing protein</fullName>
    </recommendedName>
</protein>
<sequence>MDKQLFSRYLMSLPDAAFFDLYRTYLGAVQTPFKKQDLVRDLQRLLQEPDLQQRILALLDRDDRQWLSIIGLSGSLPPEQLQSLFGNELSAIEIHQRILNLEDRLLVITDPDTLQLRLNPLLESRLQQEVVHLEAILPDHGATAGTTPGAMNDPALFMLLAYFRIPRELFRQSGGLRKREHDRLQHIFPQFTGKGVLGSTIESIIQSLTALGLLERVQGTDQYGAETVVWERFFATSPRDRIAYLTAGMIADTPEAIADAAACVAGLLQLLRPGRRYRSEDVREAARLAHAAAGRQQAPWIEDIMRGLETLGIFSSRNTQFTSTGESPVLGSQNLPSEQSGDPAAAVVVQPSFEVTLTHTADIPALLPLTALLEPVRFDLYPHFELTRDRCLRSLTRQPDAVTVLQDSCSAPLPQNVAMSLELWASEGRSITLHTGTVLTADAERRHIIEHHQQLSGLIRKTLAPGVFLMNGSPAEIQQAFAAAGLGYLPSQTRPDTRPSLQQFAPLPGTLFPAIDHNRQPRSPEPDTPDSVGLLRELNQIIDTRIEDDDHREMLRRRSSAKLLLLPEQIDPAYLPNERTEAHGLDYLGKVRLLERILQSPSDLAEITERDRTGKPVRRLLRPTKLSPSGNELFLSGLQLPGGEPVRVAVRKMSLVRKVRSGFNSRR</sequence>
<dbReference type="STRING" id="889378.Spiaf_2724"/>
<reference evidence="3" key="1">
    <citation type="journal article" date="2013" name="Stand. Genomic Sci.">
        <title>Complete genome sequence of the halophilic bacterium Spirochaeta africana type strain (Z-7692(T)) from the alkaline Lake Magadi in the East African Rift.</title>
        <authorList>
            <person name="Liolos K."/>
            <person name="Abt B."/>
            <person name="Scheuner C."/>
            <person name="Teshima H."/>
            <person name="Held B."/>
            <person name="Lapidus A."/>
            <person name="Nolan M."/>
            <person name="Lucas S."/>
            <person name="Deshpande S."/>
            <person name="Cheng J.F."/>
            <person name="Tapia R."/>
            <person name="Goodwin L.A."/>
            <person name="Pitluck S."/>
            <person name="Pagani I."/>
            <person name="Ivanova N."/>
            <person name="Mavromatis K."/>
            <person name="Mikhailova N."/>
            <person name="Huntemann M."/>
            <person name="Pati A."/>
            <person name="Chen A."/>
            <person name="Palaniappan K."/>
            <person name="Land M."/>
            <person name="Rohde M."/>
            <person name="Tindall B.J."/>
            <person name="Detter J.C."/>
            <person name="Goker M."/>
            <person name="Bristow J."/>
            <person name="Eisen J.A."/>
            <person name="Markowitz V."/>
            <person name="Hugenholtz P."/>
            <person name="Woyke T."/>
            <person name="Klenk H.P."/>
            <person name="Kyrpides N.C."/>
        </authorList>
    </citation>
    <scope>NUCLEOTIDE SEQUENCE</scope>
    <source>
        <strain evidence="3">ATCC 700263 / DSM 8902 / Z-7692</strain>
    </source>
</reference>
<dbReference type="PATRIC" id="fig|889378.3.peg.2697"/>